<keyword evidence="3" id="KW-0808">Transferase</keyword>
<feature type="compositionally biased region" description="Polar residues" evidence="2">
    <location>
        <begin position="42"/>
        <end position="52"/>
    </location>
</feature>
<reference evidence="3 4" key="1">
    <citation type="submission" date="2014-02" db="EMBL/GenBank/DDBJ databases">
        <title>The genome sequence of Colletotrichum fioriniae PJ7.</title>
        <authorList>
            <person name="Baroncelli R."/>
            <person name="Thon M.R."/>
        </authorList>
    </citation>
    <scope>NUCLEOTIDE SEQUENCE [LARGE SCALE GENOMIC DNA]</scope>
    <source>
        <strain evidence="3 4">PJ7</strain>
    </source>
</reference>
<dbReference type="HOGENOM" id="CLU_010595_7_1_1"/>
<feature type="region of interest" description="Disordered" evidence="2">
    <location>
        <begin position="1"/>
        <end position="98"/>
    </location>
</feature>
<dbReference type="CDD" id="cd02440">
    <property type="entry name" value="AdoMet_MTases"/>
    <property type="match status" value="1"/>
</dbReference>
<proteinExistence type="inferred from homology"/>
<dbReference type="OrthoDB" id="184880at2759"/>
<organism evidence="3 4">
    <name type="scientific">Colletotrichum fioriniae PJ7</name>
    <dbReference type="NCBI Taxonomy" id="1445577"/>
    <lineage>
        <taxon>Eukaryota</taxon>
        <taxon>Fungi</taxon>
        <taxon>Dikarya</taxon>
        <taxon>Ascomycota</taxon>
        <taxon>Pezizomycotina</taxon>
        <taxon>Sordariomycetes</taxon>
        <taxon>Hypocreomycetidae</taxon>
        <taxon>Glomerellales</taxon>
        <taxon>Glomerellaceae</taxon>
        <taxon>Colletotrichum</taxon>
        <taxon>Colletotrichum acutatum species complex</taxon>
    </lineage>
</organism>
<dbReference type="PANTHER" id="PTHR43591">
    <property type="entry name" value="METHYLTRANSFERASE"/>
    <property type="match status" value="1"/>
</dbReference>
<dbReference type="Gene3D" id="3.40.50.150">
    <property type="entry name" value="Vaccinia Virus protein VP39"/>
    <property type="match status" value="1"/>
</dbReference>
<evidence type="ECO:0000313" key="3">
    <source>
        <dbReference type="EMBL" id="EXF86425.1"/>
    </source>
</evidence>
<dbReference type="EMBL" id="JARH01000012">
    <property type="protein sequence ID" value="EXF86425.1"/>
    <property type="molecule type" value="Genomic_DNA"/>
</dbReference>
<keyword evidence="3" id="KW-0489">Methyltransferase</keyword>
<dbReference type="GO" id="GO:0032259">
    <property type="term" value="P:methylation"/>
    <property type="evidence" value="ECO:0007669"/>
    <property type="project" value="UniProtKB-KW"/>
</dbReference>
<evidence type="ECO:0000256" key="1">
    <source>
        <dbReference type="ARBA" id="ARBA00038158"/>
    </source>
</evidence>
<dbReference type="Proteomes" id="UP000020467">
    <property type="component" value="Unassembled WGS sequence"/>
</dbReference>
<dbReference type="eggNOG" id="ENOG502S6PS">
    <property type="taxonomic scope" value="Eukaryota"/>
</dbReference>
<evidence type="ECO:0000256" key="2">
    <source>
        <dbReference type="SAM" id="MobiDB-lite"/>
    </source>
</evidence>
<dbReference type="PANTHER" id="PTHR43591:SF24">
    <property type="entry name" value="2-METHOXY-6-POLYPRENYL-1,4-BENZOQUINOL METHYLASE, MITOCHONDRIAL"/>
    <property type="match status" value="1"/>
</dbReference>
<evidence type="ECO:0000313" key="4">
    <source>
        <dbReference type="Proteomes" id="UP000020467"/>
    </source>
</evidence>
<gene>
    <name evidence="3" type="ORF">CFIO01_00122</name>
</gene>
<dbReference type="InterPro" id="IPR029063">
    <property type="entry name" value="SAM-dependent_MTases_sf"/>
</dbReference>
<keyword evidence="4" id="KW-1185">Reference proteome</keyword>
<accession>A0A010RCR2</accession>
<sequence length="417" mass="45539">MAEQRAVSSSPQRSSARAAEAASPTITAATAGQSPQAAASTLLSPTSGQSPGTAPVEAPLETASQSPDAVVEAQDGTDDDDGDGYQSASERESNASTTLASTIRDFNFENKRRYHKFKEGRYAFPNDDAEQEREDMKHSMVVTLCGGALHSAPLENPQQILDVGTGTGIWAIDMGDEYPEAEVTGIDLSPIQPPYVPANVAFIVDDAEAEWLYPEDSLDYVHVRNMGAAIKDWEKLLAQAFRVLKPGGWIELQEMKWNFNCDDDTMPPDYALTKMMKLVWEGLGKFGIEADVADINPKRLDDAGFINQVQDVQKVPVGEWPKREDLKMIGAYCKAVLYDGIHGVTMGPLTRGLGWSAPEVEIFLIDVRKELLNTGIHSFTWNLDIDGTITNIYAQLAASEHDLGAIVKKDFDPDLTL</sequence>
<dbReference type="AlphaFoldDB" id="A0A010RCR2"/>
<dbReference type="GO" id="GO:0008168">
    <property type="term" value="F:methyltransferase activity"/>
    <property type="evidence" value="ECO:0007669"/>
    <property type="project" value="UniProtKB-KW"/>
</dbReference>
<dbReference type="SUPFAM" id="SSF53335">
    <property type="entry name" value="S-adenosyl-L-methionine-dependent methyltransferases"/>
    <property type="match status" value="1"/>
</dbReference>
<dbReference type="KEGG" id="cfj:CFIO01_00122"/>
<feature type="compositionally biased region" description="Low complexity" evidence="2">
    <location>
        <begin position="1"/>
        <end position="41"/>
    </location>
</feature>
<dbReference type="Pfam" id="PF13489">
    <property type="entry name" value="Methyltransf_23"/>
    <property type="match status" value="1"/>
</dbReference>
<name>A0A010RCR2_9PEZI</name>
<comment type="similarity">
    <text evidence="1">Belongs to the methyltransferase superfamily. LaeA methyltransferase family.</text>
</comment>
<comment type="caution">
    <text evidence="3">The sequence shown here is derived from an EMBL/GenBank/DDBJ whole genome shotgun (WGS) entry which is preliminary data.</text>
</comment>
<protein>
    <submittedName>
        <fullName evidence="3">Methyltransferase domain-containing protein</fullName>
    </submittedName>
</protein>